<proteinExistence type="predicted"/>
<dbReference type="KEGG" id="dph:EHF33_09375"/>
<dbReference type="RefSeq" id="WP_124870480.1">
    <property type="nucleotide sequence ID" value="NZ_CP034183.1"/>
</dbReference>
<evidence type="ECO:0000313" key="2">
    <source>
        <dbReference type="Proteomes" id="UP000276417"/>
    </source>
</evidence>
<keyword evidence="2" id="KW-1185">Reference proteome</keyword>
<reference evidence="1 2" key="1">
    <citation type="submission" date="2018-11" db="EMBL/GenBank/DDBJ databases">
        <title>Deinococcus shelandsis sp. nov., isolated from South Shetland Islands soil of Antarctica.</title>
        <authorList>
            <person name="Tian J."/>
        </authorList>
    </citation>
    <scope>NUCLEOTIDE SEQUENCE [LARGE SCALE GENOMIC DNA]</scope>
    <source>
        <strain evidence="1 2">S14-83T</strain>
    </source>
</reference>
<accession>A0A3G8YC22</accession>
<dbReference type="EMBL" id="CP034183">
    <property type="protein sequence ID" value="AZI42932.1"/>
    <property type="molecule type" value="Genomic_DNA"/>
</dbReference>
<dbReference type="InterPro" id="IPR025394">
    <property type="entry name" value="DUF4127"/>
</dbReference>
<dbReference type="AlphaFoldDB" id="A0A3G8YC22"/>
<sequence>MTRLLLVPPDTRPVTLSLPTLLAQMVGAEVGVPPQKALPFFFTPGDTGKLRQWLLKMAPSSDVLVVCLETLTLGGMIPARRVTDSLAEVLARLEVLNEIKTLNPLLKIYAFGVVVRVAHDNDPHEEKPYYGEWGHWLRAYGVAADRLSRHGEGERPALEQARAALPPDILSDWLGTRKRNHALHLAALELAKSGVIEHLCLTLDDTAEYGLAALDRRALEGQTDALELWSKVDIYPGADEVPCALIARALSPASQRAYVIYSGLGGQNAELIYEDRLAGELIRAHLRAAGCRIADTPAEADFVLMVNTPGKRQANRQPDFASVDTAERHLPAFVDRLTEELAAGRRVALADIAYPNGAERRLWAMLQGLPLAKLASYSAWNTAGNTLGSAVAFGKLSGNIVSRAVQVQALFSQMVDDALYQASVRSEVRGKLDAPSPYDLGVQRADAEQHLQASITPQIWALWERHFADSGLKLDVGAAHLAWPRLFTGVFPLTVSE</sequence>
<dbReference type="Pfam" id="PF13552">
    <property type="entry name" value="DUF4127"/>
    <property type="match status" value="1"/>
</dbReference>
<name>A0A3G8YC22_9DEIO</name>
<evidence type="ECO:0000313" key="1">
    <source>
        <dbReference type="EMBL" id="AZI42932.1"/>
    </source>
</evidence>
<gene>
    <name evidence="1" type="ORF">EHF33_09375</name>
</gene>
<protein>
    <submittedName>
        <fullName evidence="1">DUF4127 family protein</fullName>
    </submittedName>
</protein>
<dbReference type="OrthoDB" id="9789552at2"/>
<organism evidence="1 2">
    <name type="scientific">Deinococcus psychrotolerans</name>
    <dbReference type="NCBI Taxonomy" id="2489213"/>
    <lineage>
        <taxon>Bacteria</taxon>
        <taxon>Thermotogati</taxon>
        <taxon>Deinococcota</taxon>
        <taxon>Deinococci</taxon>
        <taxon>Deinococcales</taxon>
        <taxon>Deinococcaceae</taxon>
        <taxon>Deinococcus</taxon>
    </lineage>
</organism>
<dbReference type="Proteomes" id="UP000276417">
    <property type="component" value="Chromosome 1"/>
</dbReference>